<evidence type="ECO:0000313" key="1">
    <source>
        <dbReference type="EMBL" id="DAZ95621.1"/>
    </source>
</evidence>
<dbReference type="Gene3D" id="2.60.40.640">
    <property type="match status" value="1"/>
</dbReference>
<reference evidence="1" key="2">
    <citation type="journal article" date="2023" name="Microbiol Resour">
        <title>Decontamination and Annotation of the Draft Genome Sequence of the Oomycete Lagenidium giganteum ARSEF 373.</title>
        <authorList>
            <person name="Morgan W.R."/>
            <person name="Tartar A."/>
        </authorList>
    </citation>
    <scope>NUCLEOTIDE SEQUENCE</scope>
    <source>
        <strain evidence="1">ARSEF 373</strain>
    </source>
</reference>
<name>A0AAV2YPA4_9STRA</name>
<accession>A0AAV2YPA4</accession>
<evidence type="ECO:0000313" key="2">
    <source>
        <dbReference type="Proteomes" id="UP001146120"/>
    </source>
</evidence>
<dbReference type="InterPro" id="IPR014752">
    <property type="entry name" value="Arrestin-like_C"/>
</dbReference>
<protein>
    <recommendedName>
        <fullName evidence="3">Arrestin-like N-terminal domain-containing protein</fullName>
    </recommendedName>
</protein>
<dbReference type="EMBL" id="DAKRPA010000196">
    <property type="protein sequence ID" value="DAZ95621.1"/>
    <property type="molecule type" value="Genomic_DNA"/>
</dbReference>
<dbReference type="AlphaFoldDB" id="A0AAV2YPA4"/>
<reference evidence="1" key="1">
    <citation type="submission" date="2022-11" db="EMBL/GenBank/DDBJ databases">
        <authorList>
            <person name="Morgan W.R."/>
            <person name="Tartar A."/>
        </authorList>
    </citation>
    <scope>NUCLEOTIDE SEQUENCE</scope>
    <source>
        <strain evidence="1">ARSEF 373</strain>
    </source>
</reference>
<dbReference type="Proteomes" id="UP001146120">
    <property type="component" value="Unassembled WGS sequence"/>
</dbReference>
<organism evidence="1 2">
    <name type="scientific">Lagenidium giganteum</name>
    <dbReference type="NCBI Taxonomy" id="4803"/>
    <lineage>
        <taxon>Eukaryota</taxon>
        <taxon>Sar</taxon>
        <taxon>Stramenopiles</taxon>
        <taxon>Oomycota</taxon>
        <taxon>Peronosporomycetes</taxon>
        <taxon>Pythiales</taxon>
        <taxon>Pythiaceae</taxon>
    </lineage>
</organism>
<proteinExistence type="predicted"/>
<sequence>MPGNYMYNFQYQLPPQLSGQLHLDRCNYGELEEVEAKNKYTLKATLEVNGSLAKDLKANCHLVMYSQLWHNICLAKTLPYRTSTSYVASTRANAR</sequence>
<evidence type="ECO:0008006" key="3">
    <source>
        <dbReference type="Google" id="ProtNLM"/>
    </source>
</evidence>
<gene>
    <name evidence="1" type="ORF">N0F65_002250</name>
</gene>
<keyword evidence="2" id="KW-1185">Reference proteome</keyword>
<comment type="caution">
    <text evidence="1">The sequence shown here is derived from an EMBL/GenBank/DDBJ whole genome shotgun (WGS) entry which is preliminary data.</text>
</comment>